<evidence type="ECO:0000256" key="8">
    <source>
        <dbReference type="SAM" id="MobiDB-lite"/>
    </source>
</evidence>
<feature type="compositionally biased region" description="Polar residues" evidence="8">
    <location>
        <begin position="233"/>
        <end position="257"/>
    </location>
</feature>
<proteinExistence type="inferred from homology"/>
<feature type="domain" description="MARVEL" evidence="10">
    <location>
        <begin position="10"/>
        <end position="217"/>
    </location>
</feature>
<dbReference type="STRING" id="61819.ENSACIP00000004179"/>
<keyword evidence="5 7" id="KW-0472">Membrane</keyword>
<evidence type="ECO:0000256" key="2">
    <source>
        <dbReference type="ARBA" id="ARBA00006476"/>
    </source>
</evidence>
<evidence type="ECO:0000256" key="3">
    <source>
        <dbReference type="ARBA" id="ARBA00022692"/>
    </source>
</evidence>
<dbReference type="OMA" id="ANKCMAV"/>
<dbReference type="PROSITE" id="PS51225">
    <property type="entry name" value="MARVEL"/>
    <property type="match status" value="1"/>
</dbReference>
<keyword evidence="6" id="KW-0325">Glycoprotein</keyword>
<feature type="transmembrane region" description="Helical" evidence="9">
    <location>
        <begin position="196"/>
        <end position="213"/>
    </location>
</feature>
<accession>A0A3Q0QXA3</accession>
<keyword evidence="12" id="KW-1185">Reference proteome</keyword>
<reference evidence="11" key="1">
    <citation type="submission" date="2025-08" db="UniProtKB">
        <authorList>
            <consortium name="Ensembl"/>
        </authorList>
    </citation>
    <scope>IDENTIFICATION</scope>
</reference>
<dbReference type="Pfam" id="PF01284">
    <property type="entry name" value="MARVEL"/>
    <property type="match status" value="1"/>
</dbReference>
<dbReference type="PRINTS" id="PR00220">
    <property type="entry name" value="SYNAPTOPHYSN"/>
</dbReference>
<evidence type="ECO:0000256" key="5">
    <source>
        <dbReference type="ARBA" id="ARBA00023136"/>
    </source>
</evidence>
<evidence type="ECO:0000313" key="12">
    <source>
        <dbReference type="Proteomes" id="UP000261340"/>
    </source>
</evidence>
<evidence type="ECO:0000256" key="4">
    <source>
        <dbReference type="ARBA" id="ARBA00022989"/>
    </source>
</evidence>
<dbReference type="GeneTree" id="ENSGT01030000234637"/>
<evidence type="ECO:0000256" key="6">
    <source>
        <dbReference type="ARBA" id="ARBA00023180"/>
    </source>
</evidence>
<reference evidence="11" key="2">
    <citation type="submission" date="2025-09" db="UniProtKB">
        <authorList>
            <consortium name="Ensembl"/>
        </authorList>
    </citation>
    <scope>IDENTIFICATION</scope>
</reference>
<feature type="transmembrane region" description="Helical" evidence="9">
    <location>
        <begin position="97"/>
        <end position="119"/>
    </location>
</feature>
<keyword evidence="3 7" id="KW-0812">Transmembrane</keyword>
<dbReference type="Ensembl" id="ENSACIT00000004315.1">
    <property type="protein sequence ID" value="ENSACIP00000004179.1"/>
    <property type="gene ID" value="ENSACIG00000003280.1"/>
</dbReference>
<evidence type="ECO:0000259" key="10">
    <source>
        <dbReference type="PROSITE" id="PS51225"/>
    </source>
</evidence>
<evidence type="ECO:0000256" key="7">
    <source>
        <dbReference type="PROSITE-ProRule" id="PRU00581"/>
    </source>
</evidence>
<protein>
    <submittedName>
        <fullName evidence="11">Synaptoporin</fullName>
    </submittedName>
</protein>
<evidence type="ECO:0000313" key="11">
    <source>
        <dbReference type="Ensembl" id="ENSACIP00000004179.1"/>
    </source>
</evidence>
<dbReference type="AlphaFoldDB" id="A0A3Q0QXA3"/>
<comment type="subcellular location">
    <subcellularLocation>
        <location evidence="1">Membrane</location>
        <topology evidence="1">Multi-pass membrane protein</topology>
    </subcellularLocation>
</comment>
<dbReference type="PANTHER" id="PTHR10306">
    <property type="entry name" value="SYNAPTOPHYSIN"/>
    <property type="match status" value="1"/>
</dbReference>
<evidence type="ECO:0000256" key="9">
    <source>
        <dbReference type="SAM" id="Phobius"/>
    </source>
</evidence>
<feature type="region of interest" description="Disordered" evidence="8">
    <location>
        <begin position="232"/>
        <end position="257"/>
    </location>
</feature>
<comment type="similarity">
    <text evidence="2">Belongs to the synaptophysin/synaptobrevin family.</text>
</comment>
<dbReference type="PANTHER" id="PTHR10306:SF16">
    <property type="entry name" value="SYNAPTOPORIN"/>
    <property type="match status" value="1"/>
</dbReference>
<feature type="transmembrane region" description="Helical" evidence="9">
    <location>
        <begin position="131"/>
        <end position="152"/>
    </location>
</feature>
<name>A0A3Q0QXA3_AMPCI</name>
<evidence type="ECO:0000256" key="1">
    <source>
        <dbReference type="ARBA" id="ARBA00004141"/>
    </source>
</evidence>
<dbReference type="Proteomes" id="UP000261340">
    <property type="component" value="Unplaced"/>
</dbReference>
<dbReference type="InterPro" id="IPR001285">
    <property type="entry name" value="Synaptophysin/porin"/>
</dbReference>
<keyword evidence="4 9" id="KW-1133">Transmembrane helix</keyword>
<dbReference type="GO" id="GO:0030672">
    <property type="term" value="C:synaptic vesicle membrane"/>
    <property type="evidence" value="ECO:0007669"/>
    <property type="project" value="TreeGrafter"/>
</dbReference>
<sequence>QLASVGTFQVLKLPLGFIRVLEWLQLFSIFAFATCGGYTGQLRVSVDCIEKASSNLSIGIDFGYPFLHQVSFEAPMCEAMRRERVFLIGDYSSSAEFFVTIAVFAFLYSLMATFIYVFFLNKYHENSRAPLIDFVVTVVFSFLWLVSSSAWAKALSDVKLATDPDEVQLLISACKDQTNKCGSVHGPRWSGLNTSVFGFLNFVLWAGNIWFVFKETGWHKGASKLAAGASEKQGGTFSQQPYNQGSFDQSGSYNTQGNISQLSEYSQVGEPTSYSNQ</sequence>
<dbReference type="InterPro" id="IPR008253">
    <property type="entry name" value="Marvel"/>
</dbReference>
<organism evidence="11 12">
    <name type="scientific">Amphilophus citrinellus</name>
    <name type="common">Midas cichlid</name>
    <name type="synonym">Cichlasoma citrinellum</name>
    <dbReference type="NCBI Taxonomy" id="61819"/>
    <lineage>
        <taxon>Eukaryota</taxon>
        <taxon>Metazoa</taxon>
        <taxon>Chordata</taxon>
        <taxon>Craniata</taxon>
        <taxon>Vertebrata</taxon>
        <taxon>Euteleostomi</taxon>
        <taxon>Actinopterygii</taxon>
        <taxon>Neopterygii</taxon>
        <taxon>Teleostei</taxon>
        <taxon>Neoteleostei</taxon>
        <taxon>Acanthomorphata</taxon>
        <taxon>Ovalentaria</taxon>
        <taxon>Cichlomorphae</taxon>
        <taxon>Cichliformes</taxon>
        <taxon>Cichlidae</taxon>
        <taxon>New World cichlids</taxon>
        <taxon>Cichlasomatinae</taxon>
        <taxon>Heroini</taxon>
        <taxon>Amphilophus</taxon>
    </lineage>
</organism>